<dbReference type="Gene3D" id="3.40.710.10">
    <property type="entry name" value="DD-peptidase/beta-lactamase superfamily"/>
    <property type="match status" value="1"/>
</dbReference>
<protein>
    <submittedName>
        <fullName evidence="3">Class A beta-lactamase-related serine hydrolase</fullName>
    </submittedName>
</protein>
<dbReference type="InterPro" id="IPR050789">
    <property type="entry name" value="Diverse_Enzym_Activities"/>
</dbReference>
<gene>
    <name evidence="3" type="ORF">DWB85_02335</name>
</gene>
<dbReference type="RefSeq" id="WP_117952590.1">
    <property type="nucleotide sequence ID" value="NZ_QRAN01000002.1"/>
</dbReference>
<dbReference type="PANTHER" id="PTHR43283:SF14">
    <property type="entry name" value="BLL8153 PROTEIN"/>
    <property type="match status" value="1"/>
</dbReference>
<accession>A0A3L7E4K9</accession>
<dbReference type="EMBL" id="QRAN01000002">
    <property type="protein sequence ID" value="RLQ23412.1"/>
    <property type="molecule type" value="Genomic_DNA"/>
</dbReference>
<dbReference type="InterPro" id="IPR012338">
    <property type="entry name" value="Beta-lactam/transpept-like"/>
</dbReference>
<evidence type="ECO:0000313" key="3">
    <source>
        <dbReference type="EMBL" id="RLQ23412.1"/>
    </source>
</evidence>
<feature type="domain" description="Beta-lactamase-related" evidence="2">
    <location>
        <begin position="98"/>
        <end position="379"/>
    </location>
</feature>
<keyword evidence="1" id="KW-0732">Signal</keyword>
<organism evidence="3 4">
    <name type="scientific">Seongchinamella sediminis</name>
    <dbReference type="NCBI Taxonomy" id="2283635"/>
    <lineage>
        <taxon>Bacteria</taxon>
        <taxon>Pseudomonadati</taxon>
        <taxon>Pseudomonadota</taxon>
        <taxon>Gammaproteobacteria</taxon>
        <taxon>Cellvibrionales</taxon>
        <taxon>Halieaceae</taxon>
        <taxon>Seongchinamella</taxon>
    </lineage>
</organism>
<dbReference type="Proteomes" id="UP000265509">
    <property type="component" value="Unassembled WGS sequence"/>
</dbReference>
<dbReference type="OrthoDB" id="9814204at2"/>
<proteinExistence type="predicted"/>
<dbReference type="SUPFAM" id="SSF56601">
    <property type="entry name" value="beta-lactamase/transpeptidase-like"/>
    <property type="match status" value="1"/>
</dbReference>
<keyword evidence="4" id="KW-1185">Reference proteome</keyword>
<evidence type="ECO:0000313" key="4">
    <source>
        <dbReference type="Proteomes" id="UP000265509"/>
    </source>
</evidence>
<dbReference type="GO" id="GO:0016787">
    <property type="term" value="F:hydrolase activity"/>
    <property type="evidence" value="ECO:0007669"/>
    <property type="project" value="UniProtKB-KW"/>
</dbReference>
<reference evidence="3 4" key="1">
    <citation type="submission" date="2018-07" db="EMBL/GenBank/DDBJ databases">
        <title>Halioglobus sp. genome submission.</title>
        <authorList>
            <person name="Ye M.-Q."/>
            <person name="Du Z.-J."/>
        </authorList>
    </citation>
    <scope>NUCLEOTIDE SEQUENCE [LARGE SCALE GENOMIC DNA]</scope>
    <source>
        <strain evidence="3 4">U0301</strain>
    </source>
</reference>
<comment type="caution">
    <text evidence="3">The sequence shown here is derived from an EMBL/GenBank/DDBJ whole genome shotgun (WGS) entry which is preliminary data.</text>
</comment>
<keyword evidence="3" id="KW-0378">Hydrolase</keyword>
<dbReference type="Pfam" id="PF00144">
    <property type="entry name" value="Beta-lactamase"/>
    <property type="match status" value="1"/>
</dbReference>
<evidence type="ECO:0000256" key="1">
    <source>
        <dbReference type="SAM" id="SignalP"/>
    </source>
</evidence>
<name>A0A3L7E4K9_9GAMM</name>
<dbReference type="AlphaFoldDB" id="A0A3L7E4K9"/>
<dbReference type="InterPro" id="IPR001466">
    <property type="entry name" value="Beta-lactam-related"/>
</dbReference>
<evidence type="ECO:0000259" key="2">
    <source>
        <dbReference type="Pfam" id="PF00144"/>
    </source>
</evidence>
<feature type="signal peptide" evidence="1">
    <location>
        <begin position="1"/>
        <end position="19"/>
    </location>
</feature>
<dbReference type="PANTHER" id="PTHR43283">
    <property type="entry name" value="BETA-LACTAMASE-RELATED"/>
    <property type="match status" value="1"/>
</dbReference>
<sequence length="392" mass="42999">MKKTVIALSTTLITAVALAQAPHIEPAGDHRHLGEPDNILFWSPRQKVAGFRNPQLLFPLRRVASGKRMLALDRHPVALDAVTFRHQGQSLTIDDYFQQFHTAALLVLHQGAIVYERYALGNTRHSVWNGFSVTKSITSMLVGTAIADGHIASVDEAVTSYLPQLRGSAYDGVSIRHILQMTSGVGWNEDYADPESDINRIDWRREQFYRYLQASERVAPPGKQFNYSTAETQLAGDLVRAATGMDLATYLGDSIWRPFGMEADGWWQLTAADAGEFGGSSLHATLRDFGRLGLFALAGGRLASGEQMLAPGWMADSVTPSLANPRYGYQWWLGSDGAFEASGIFGQSIYIDPEHHVVIAQHSAREQASDKRDWAAQAAAFRAIVAAVAATE</sequence>
<feature type="chain" id="PRO_5018201817" evidence="1">
    <location>
        <begin position="20"/>
        <end position="392"/>
    </location>
</feature>